<keyword evidence="2" id="KW-1185">Reference proteome</keyword>
<reference evidence="2" key="1">
    <citation type="journal article" date="2023" name="Int. J. Syst. Evol. Microbiol.">
        <title>Claveliimonas bilis gen. nov., sp. nov., deoxycholic acid-producing bacteria isolated from human faeces, and reclassification of Sellimonas monacensis Zenner et al. 2021 as Claveliimonas monacensis comb. nov.</title>
        <authorList>
            <person name="Hisatomi A."/>
            <person name="Kastawa N.W.E.P.G."/>
            <person name="Song I."/>
            <person name="Ohkuma M."/>
            <person name="Fukiya S."/>
            <person name="Sakamoto M."/>
        </authorList>
    </citation>
    <scope>NUCLEOTIDE SEQUENCE [LARGE SCALE GENOMIC DNA]</scope>
    <source>
        <strain evidence="2">12BBH14</strain>
    </source>
</reference>
<dbReference type="RefSeq" id="WP_230106210.1">
    <property type="nucleotide sequence ID" value="NZ_AP024845.1"/>
</dbReference>
<gene>
    <name evidence="1" type="ORF">Lac1_16720</name>
</gene>
<evidence type="ECO:0000313" key="1">
    <source>
        <dbReference type="EMBL" id="BDZ77489.1"/>
    </source>
</evidence>
<dbReference type="InterPro" id="IPR036812">
    <property type="entry name" value="NAD(P)_OxRdtase_dom_sf"/>
</dbReference>
<dbReference type="Gene3D" id="3.20.20.100">
    <property type="entry name" value="NADP-dependent oxidoreductase domain"/>
    <property type="match status" value="1"/>
</dbReference>
<evidence type="ECO:0008006" key="3">
    <source>
        <dbReference type="Google" id="ProtNLM"/>
    </source>
</evidence>
<name>A0ABN6Z270_9FIRM</name>
<dbReference type="Proteomes" id="UP001305815">
    <property type="component" value="Chromosome"/>
</dbReference>
<accession>A0ABN6Z270</accession>
<evidence type="ECO:0000313" key="2">
    <source>
        <dbReference type="Proteomes" id="UP001305815"/>
    </source>
</evidence>
<protein>
    <recommendedName>
        <fullName evidence="3">Aldo/keto reductase</fullName>
    </recommendedName>
</protein>
<dbReference type="EMBL" id="AP027742">
    <property type="protein sequence ID" value="BDZ77489.1"/>
    <property type="molecule type" value="Genomic_DNA"/>
</dbReference>
<dbReference type="SUPFAM" id="SSF51430">
    <property type="entry name" value="NAD(P)-linked oxidoreductase"/>
    <property type="match status" value="1"/>
</dbReference>
<proteinExistence type="predicted"/>
<sequence length="51" mass="5485">MDYRKLPHGEEEISVIGLGTSSIGAAGDKEIEAVMTLALEKGINYFDQALC</sequence>
<organism evidence="1 2">
    <name type="scientific">Claveliimonas bilis</name>
    <dbReference type="NCBI Taxonomy" id="3028070"/>
    <lineage>
        <taxon>Bacteria</taxon>
        <taxon>Bacillati</taxon>
        <taxon>Bacillota</taxon>
        <taxon>Clostridia</taxon>
        <taxon>Lachnospirales</taxon>
        <taxon>Lachnospiraceae</taxon>
        <taxon>Claveliimonas</taxon>
    </lineage>
</organism>